<sequence length="92" mass="10822">MTFVEPYICLLSKLQTRGPHEPPYREGVSSKARCHPFPVHNGSFPCIMKQVERAIRSARECFLCHFYRRQLHQQESDRKACRSIGFESERKP</sequence>
<organism evidence="1 2">
    <name type="scientific">Amblyomma americanum</name>
    <name type="common">Lone star tick</name>
    <dbReference type="NCBI Taxonomy" id="6943"/>
    <lineage>
        <taxon>Eukaryota</taxon>
        <taxon>Metazoa</taxon>
        <taxon>Ecdysozoa</taxon>
        <taxon>Arthropoda</taxon>
        <taxon>Chelicerata</taxon>
        <taxon>Arachnida</taxon>
        <taxon>Acari</taxon>
        <taxon>Parasitiformes</taxon>
        <taxon>Ixodida</taxon>
        <taxon>Ixodoidea</taxon>
        <taxon>Ixodidae</taxon>
        <taxon>Amblyomminae</taxon>
        <taxon>Amblyomma</taxon>
    </lineage>
</organism>
<name>A0AAQ4EI31_AMBAM</name>
<reference evidence="1 2" key="1">
    <citation type="journal article" date="2023" name="Arcadia Sci">
        <title>De novo assembly of a long-read Amblyomma americanum tick genome.</title>
        <authorList>
            <person name="Chou S."/>
            <person name="Poskanzer K.E."/>
            <person name="Rollins M."/>
            <person name="Thuy-Boun P.S."/>
        </authorList>
    </citation>
    <scope>NUCLEOTIDE SEQUENCE [LARGE SCALE GENOMIC DNA]</scope>
    <source>
        <strain evidence="1">F_SG_1</strain>
        <tissue evidence="1">Salivary glands</tissue>
    </source>
</reference>
<comment type="caution">
    <text evidence="1">The sequence shown here is derived from an EMBL/GenBank/DDBJ whole genome shotgun (WGS) entry which is preliminary data.</text>
</comment>
<evidence type="ECO:0000313" key="2">
    <source>
        <dbReference type="Proteomes" id="UP001321473"/>
    </source>
</evidence>
<dbReference type="EMBL" id="JARKHS020015810">
    <property type="protein sequence ID" value="KAK8774093.1"/>
    <property type="molecule type" value="Genomic_DNA"/>
</dbReference>
<proteinExistence type="predicted"/>
<keyword evidence="2" id="KW-1185">Reference proteome</keyword>
<gene>
    <name evidence="1" type="ORF">V5799_011375</name>
</gene>
<dbReference type="AlphaFoldDB" id="A0AAQ4EI31"/>
<evidence type="ECO:0000313" key="1">
    <source>
        <dbReference type="EMBL" id="KAK8774093.1"/>
    </source>
</evidence>
<dbReference type="Proteomes" id="UP001321473">
    <property type="component" value="Unassembled WGS sequence"/>
</dbReference>
<protein>
    <submittedName>
        <fullName evidence="1">Uncharacterized protein</fullName>
    </submittedName>
</protein>
<accession>A0AAQ4EI31</accession>